<keyword evidence="2" id="KW-1185">Reference proteome</keyword>
<dbReference type="AlphaFoldDB" id="A0A5D4XS37"/>
<sequence length="124" mass="13350">MTVHKHPSCGCCGLWIEHMREAGFEVDARDNTDMAAVKDAAGVPHALGSCHTAEVAGYFIEGHVPAADVLRLLRERPQARGLALPGMPLGSPGMEHPDGIVQPYTVSLVLEDGSTREFGRHPRD</sequence>
<name>A0A5D4XS37_9GAMM</name>
<dbReference type="Proteomes" id="UP000324973">
    <property type="component" value="Unassembled WGS sequence"/>
</dbReference>
<reference evidence="1 2" key="1">
    <citation type="submission" date="2019-08" db="EMBL/GenBank/DDBJ databases">
        <title>Luteimonas viscosus sp. nov., isolated from soil of a sunflower field.</title>
        <authorList>
            <person name="Jianli Z."/>
            <person name="Ying Z."/>
        </authorList>
    </citation>
    <scope>NUCLEOTIDE SEQUENCE [LARGE SCALE GENOMIC DNA]</scope>
    <source>
        <strain evidence="1 2">XBU10</strain>
    </source>
</reference>
<comment type="caution">
    <text evidence="1">The sequence shown here is derived from an EMBL/GenBank/DDBJ whole genome shotgun (WGS) entry which is preliminary data.</text>
</comment>
<dbReference type="EMBL" id="VTFT01000001">
    <property type="protein sequence ID" value="TYT27518.1"/>
    <property type="molecule type" value="Genomic_DNA"/>
</dbReference>
<gene>
    <name evidence="1" type="ORF">FZO89_06150</name>
</gene>
<evidence type="ECO:0000313" key="1">
    <source>
        <dbReference type="EMBL" id="TYT27518.1"/>
    </source>
</evidence>
<protein>
    <submittedName>
        <fullName evidence="1">DUF411 domain-containing protein</fullName>
    </submittedName>
</protein>
<organism evidence="1 2">
    <name type="scientific">Luteimonas viscosa</name>
    <dbReference type="NCBI Taxonomy" id="1132694"/>
    <lineage>
        <taxon>Bacteria</taxon>
        <taxon>Pseudomonadati</taxon>
        <taxon>Pseudomonadota</taxon>
        <taxon>Gammaproteobacteria</taxon>
        <taxon>Lysobacterales</taxon>
        <taxon>Lysobacteraceae</taxon>
        <taxon>Luteimonas</taxon>
    </lineage>
</organism>
<dbReference type="Pfam" id="PF04214">
    <property type="entry name" value="DUF411"/>
    <property type="match status" value="1"/>
</dbReference>
<dbReference type="InterPro" id="IPR007332">
    <property type="entry name" value="DUF411"/>
</dbReference>
<evidence type="ECO:0000313" key="2">
    <source>
        <dbReference type="Proteomes" id="UP000324973"/>
    </source>
</evidence>
<dbReference type="OrthoDB" id="14727at2"/>
<accession>A0A5D4XS37</accession>
<proteinExistence type="predicted"/>